<dbReference type="Ensembl" id="ENSDCDT00010037920.1">
    <property type="protein sequence ID" value="ENSDCDP00010030544.1"/>
    <property type="gene ID" value="ENSDCDG00010019079.1"/>
</dbReference>
<evidence type="ECO:0000256" key="5">
    <source>
        <dbReference type="ARBA" id="ARBA00022946"/>
    </source>
</evidence>
<gene>
    <name evidence="10" type="primary">NDUFAF7</name>
</gene>
<dbReference type="EC" id="2.1.1.320" evidence="9"/>
<keyword evidence="11" id="KW-1185">Reference proteome</keyword>
<keyword evidence="5" id="KW-0809">Transit peptide</keyword>
<dbReference type="InterPro" id="IPR029063">
    <property type="entry name" value="SAM-dependent_MTases_sf"/>
</dbReference>
<comment type="similarity">
    <text evidence="2 9">Belongs to the NDUFAF7 family.</text>
</comment>
<evidence type="ECO:0000256" key="2">
    <source>
        <dbReference type="ARBA" id="ARBA00005891"/>
    </source>
</evidence>
<evidence type="ECO:0000256" key="3">
    <source>
        <dbReference type="ARBA" id="ARBA00022603"/>
    </source>
</evidence>
<accession>A0AAY4CCV0</accession>
<dbReference type="GO" id="GO:0032981">
    <property type="term" value="P:mitochondrial respiratory chain complex I assembly"/>
    <property type="evidence" value="ECO:0007669"/>
    <property type="project" value="TreeGrafter"/>
</dbReference>
<sequence>MRALRALYISGEPAVCRAAAAFSGPWFQKSSRYCSRATPENRNKTDHSVLRHLTSKIKSTGPISVAEYMREVLTNPVSGYYVNHDMLGPDGDFITSPEISQIFGELLGIWCVSEWMAAGRPKQFQLVEFGPGRGSLMSDILRVFSQLSAPLGGAEMSCHLVEVSPRLSKLQAQCLTGDQSQVSTNEDDPVYRRGTTTTGLPIYWYRRISDVPQGFSIFLAHEFFDALPIHIFQKTEKGWREVMVDVHPETEDKLRFVLLPSATLASSTLLQTDEKRRHVEVCPEGGVLIQQLACRIVEDGGAALIMDYGHDGVKTDTFRGFKAHKIHDVLAEPGTADLTADVDFSYLRRVAGDRVTCIGPISQRAFLKNMGIDTRLQVLLRHCQDPSNQAQLIQGYDILTNPEKMGERFQFFTLLNHRRLTTPETGEGLQKRKGPAPLPVAGFSELCLR</sequence>
<comment type="subcellular location">
    <subcellularLocation>
        <location evidence="1 9">Mitochondrion</location>
    </subcellularLocation>
</comment>
<dbReference type="Pfam" id="PF02636">
    <property type="entry name" value="Methyltransf_28"/>
    <property type="match status" value="1"/>
</dbReference>
<evidence type="ECO:0000313" key="10">
    <source>
        <dbReference type="Ensembl" id="ENSDCDP00010030544.1"/>
    </source>
</evidence>
<dbReference type="GO" id="GO:0032259">
    <property type="term" value="P:methylation"/>
    <property type="evidence" value="ECO:0007669"/>
    <property type="project" value="UniProtKB-KW"/>
</dbReference>
<dbReference type="InterPro" id="IPR038375">
    <property type="entry name" value="NDUFAF7_sf"/>
</dbReference>
<keyword evidence="6 9" id="KW-0496">Mitochondrion</keyword>
<dbReference type="GeneID" id="114802968"/>
<comment type="catalytic activity">
    <reaction evidence="7 9">
        <text>L-arginyl-[protein] + 2 S-adenosyl-L-methionine = N(omega),N(omega)'-dimethyl-L-arginyl-[protein] + 2 S-adenosyl-L-homocysteine + 2 H(+)</text>
        <dbReference type="Rhea" id="RHEA:48108"/>
        <dbReference type="Rhea" id="RHEA-COMP:10532"/>
        <dbReference type="Rhea" id="RHEA-COMP:11992"/>
        <dbReference type="ChEBI" id="CHEBI:15378"/>
        <dbReference type="ChEBI" id="CHEBI:29965"/>
        <dbReference type="ChEBI" id="CHEBI:57856"/>
        <dbReference type="ChEBI" id="CHEBI:59789"/>
        <dbReference type="ChEBI" id="CHEBI:88221"/>
        <dbReference type="EC" id="2.1.1.320"/>
    </reaction>
</comment>
<evidence type="ECO:0000256" key="9">
    <source>
        <dbReference type="RuleBase" id="RU364114"/>
    </source>
</evidence>
<protein>
    <recommendedName>
        <fullName evidence="9">Protein arginine methyltransferase NDUFAF7</fullName>
        <ecNumber evidence="9">2.1.1.320</ecNumber>
    </recommendedName>
</protein>
<evidence type="ECO:0000256" key="4">
    <source>
        <dbReference type="ARBA" id="ARBA00022679"/>
    </source>
</evidence>
<dbReference type="InterPro" id="IPR003788">
    <property type="entry name" value="NDUFAF7"/>
</dbReference>
<dbReference type="RefSeq" id="XP_028857977.1">
    <property type="nucleotide sequence ID" value="XM_029002144.1"/>
</dbReference>
<dbReference type="PANTHER" id="PTHR12049:SF7">
    <property type="entry name" value="PROTEIN ARGININE METHYLTRANSFERASE NDUFAF7, MITOCHONDRIAL"/>
    <property type="match status" value="1"/>
</dbReference>
<dbReference type="GO" id="GO:0035243">
    <property type="term" value="F:protein-arginine omega-N symmetric methyltransferase activity"/>
    <property type="evidence" value="ECO:0007669"/>
    <property type="project" value="UniProtKB-EC"/>
</dbReference>
<dbReference type="GO" id="GO:0005739">
    <property type="term" value="C:mitochondrion"/>
    <property type="evidence" value="ECO:0007669"/>
    <property type="project" value="UniProtKB-SubCell"/>
</dbReference>
<dbReference type="Proteomes" id="UP000694580">
    <property type="component" value="Chromosome 14"/>
</dbReference>
<evidence type="ECO:0000313" key="11">
    <source>
        <dbReference type="Proteomes" id="UP000694580"/>
    </source>
</evidence>
<evidence type="ECO:0000256" key="7">
    <source>
        <dbReference type="ARBA" id="ARBA00048612"/>
    </source>
</evidence>
<dbReference type="SUPFAM" id="SSF53335">
    <property type="entry name" value="S-adenosyl-L-methionine-dependent methyltransferases"/>
    <property type="match status" value="1"/>
</dbReference>
<comment type="function">
    <text evidence="8">Arginine methyltransferase involved in the assembly or stability of mitochondrial NADH:ubiquinone oxidoreductase complex (complex I). Acts by mediating symmetric dimethylation of 'Arg-118' of NDUFS2 after it assembles into the complex I, stabilizing the early intermediate complex.</text>
</comment>
<name>A0AAY4CCV0_9TELE</name>
<organism evidence="10 11">
    <name type="scientific">Denticeps clupeoides</name>
    <name type="common">denticle herring</name>
    <dbReference type="NCBI Taxonomy" id="299321"/>
    <lineage>
        <taxon>Eukaryota</taxon>
        <taxon>Metazoa</taxon>
        <taxon>Chordata</taxon>
        <taxon>Craniata</taxon>
        <taxon>Vertebrata</taxon>
        <taxon>Euteleostomi</taxon>
        <taxon>Actinopterygii</taxon>
        <taxon>Neopterygii</taxon>
        <taxon>Teleostei</taxon>
        <taxon>Clupei</taxon>
        <taxon>Clupeiformes</taxon>
        <taxon>Denticipitoidei</taxon>
        <taxon>Denticipitidae</taxon>
        <taxon>Denticeps</taxon>
    </lineage>
</organism>
<reference evidence="10" key="3">
    <citation type="submission" date="2025-09" db="UniProtKB">
        <authorList>
            <consortium name="Ensembl"/>
        </authorList>
    </citation>
    <scope>IDENTIFICATION</scope>
</reference>
<reference evidence="10 11" key="1">
    <citation type="submission" date="2020-06" db="EMBL/GenBank/DDBJ databases">
        <authorList>
            <consortium name="Wellcome Sanger Institute Data Sharing"/>
        </authorList>
    </citation>
    <scope>NUCLEOTIDE SEQUENCE [LARGE SCALE GENOMIC DNA]</scope>
</reference>
<keyword evidence="3 9" id="KW-0489">Methyltransferase</keyword>
<evidence type="ECO:0000256" key="1">
    <source>
        <dbReference type="ARBA" id="ARBA00004173"/>
    </source>
</evidence>
<dbReference type="GeneTree" id="ENSGT00390000001588"/>
<proteinExistence type="inferred from homology"/>
<evidence type="ECO:0000256" key="8">
    <source>
        <dbReference type="ARBA" id="ARBA00054758"/>
    </source>
</evidence>
<evidence type="ECO:0000256" key="6">
    <source>
        <dbReference type="ARBA" id="ARBA00023128"/>
    </source>
</evidence>
<dbReference type="FunFam" id="3.40.50.12710:FF:000001">
    <property type="entry name" value="Protein arginine methyltransferase NDUFAF7"/>
    <property type="match status" value="1"/>
</dbReference>
<dbReference type="AlphaFoldDB" id="A0AAY4CCV0"/>
<keyword evidence="4 9" id="KW-0808">Transferase</keyword>
<reference evidence="10" key="2">
    <citation type="submission" date="2025-08" db="UniProtKB">
        <authorList>
            <consortium name="Ensembl"/>
        </authorList>
    </citation>
    <scope>IDENTIFICATION</scope>
</reference>
<dbReference type="PANTHER" id="PTHR12049">
    <property type="entry name" value="PROTEIN ARGININE METHYLTRANSFERASE NDUFAF7, MITOCHONDRIAL"/>
    <property type="match status" value="1"/>
</dbReference>
<dbReference type="Gene3D" id="3.40.50.12710">
    <property type="match status" value="1"/>
</dbReference>